<dbReference type="AlphaFoldDB" id="K9X713"/>
<organism evidence="2 3">
    <name type="scientific">Cylindrospermum stagnale PCC 7417</name>
    <dbReference type="NCBI Taxonomy" id="56107"/>
    <lineage>
        <taxon>Bacteria</taxon>
        <taxon>Bacillati</taxon>
        <taxon>Cyanobacteriota</taxon>
        <taxon>Cyanophyceae</taxon>
        <taxon>Nostocales</taxon>
        <taxon>Nostocaceae</taxon>
        <taxon>Cylindrospermum</taxon>
    </lineage>
</organism>
<dbReference type="RefSeq" id="WP_015210672.1">
    <property type="nucleotide sequence ID" value="NC_019757.1"/>
</dbReference>
<accession>K9X713</accession>
<gene>
    <name evidence="2" type="ORF">Cylst_5417</name>
</gene>
<dbReference type="KEGG" id="csg:Cylst_5417"/>
<protein>
    <submittedName>
        <fullName evidence="2">Uncharacterized protein</fullName>
    </submittedName>
</protein>
<keyword evidence="1" id="KW-0472">Membrane</keyword>
<evidence type="ECO:0000313" key="3">
    <source>
        <dbReference type="Proteomes" id="UP000010475"/>
    </source>
</evidence>
<keyword evidence="3" id="KW-1185">Reference proteome</keyword>
<sequence length="107" mass="12152">MITKELMVAILAVLGGGGWVVANYLNSILRAISDIDKHHTIGMQNLASSLDAHVLEYKYERELSKLRFDTLTLSLEEENRRQNSAIKDIQAFLSKTTDFTVRLNEKE</sequence>
<keyword evidence="1" id="KW-0812">Transmembrane</keyword>
<evidence type="ECO:0000313" key="2">
    <source>
        <dbReference type="EMBL" id="AFZ27437.1"/>
    </source>
</evidence>
<name>K9X713_9NOST</name>
<dbReference type="Proteomes" id="UP000010475">
    <property type="component" value="Chromosome"/>
</dbReference>
<dbReference type="HOGENOM" id="CLU_2205718_0_0_3"/>
<evidence type="ECO:0000256" key="1">
    <source>
        <dbReference type="SAM" id="Phobius"/>
    </source>
</evidence>
<dbReference type="EMBL" id="CP003642">
    <property type="protein sequence ID" value="AFZ27437.1"/>
    <property type="molecule type" value="Genomic_DNA"/>
</dbReference>
<proteinExistence type="predicted"/>
<dbReference type="STRING" id="56107.Cylst_5417"/>
<keyword evidence="1" id="KW-1133">Transmembrane helix</keyword>
<feature type="transmembrane region" description="Helical" evidence="1">
    <location>
        <begin position="6"/>
        <end position="25"/>
    </location>
</feature>
<reference evidence="2 3" key="1">
    <citation type="submission" date="2012-06" db="EMBL/GenBank/DDBJ databases">
        <title>Finished chromosome of genome of Cylindrospermum stagnale PCC 7417.</title>
        <authorList>
            <consortium name="US DOE Joint Genome Institute"/>
            <person name="Gugger M."/>
            <person name="Coursin T."/>
            <person name="Rippka R."/>
            <person name="Tandeau De Marsac N."/>
            <person name="Huntemann M."/>
            <person name="Wei C.-L."/>
            <person name="Han J."/>
            <person name="Detter J.C."/>
            <person name="Han C."/>
            <person name="Tapia R."/>
            <person name="Chen A."/>
            <person name="Kyrpides N."/>
            <person name="Mavromatis K."/>
            <person name="Markowitz V."/>
            <person name="Szeto E."/>
            <person name="Ivanova N."/>
            <person name="Pagani I."/>
            <person name="Pati A."/>
            <person name="Goodwin L."/>
            <person name="Nordberg H.P."/>
            <person name="Cantor M.N."/>
            <person name="Hua S.X."/>
            <person name="Woyke T."/>
            <person name="Kerfeld C.A."/>
        </authorList>
    </citation>
    <scope>NUCLEOTIDE SEQUENCE [LARGE SCALE GENOMIC DNA]</scope>
    <source>
        <strain evidence="2 3">PCC 7417</strain>
    </source>
</reference>